<keyword evidence="3" id="KW-1185">Reference proteome</keyword>
<dbReference type="Proteomes" id="UP001597061">
    <property type="component" value="Unassembled WGS sequence"/>
</dbReference>
<proteinExistence type="predicted"/>
<name>A0ABW3JE52_9FLAO</name>
<evidence type="ECO:0000313" key="3">
    <source>
        <dbReference type="Proteomes" id="UP001597061"/>
    </source>
</evidence>
<evidence type="ECO:0000256" key="1">
    <source>
        <dbReference type="SAM" id="SignalP"/>
    </source>
</evidence>
<sequence>MKNKLTIPFYSLLLSLCITLISSGKLCAQENGIYEIENNNSLSKETAKKSKGNNREDFYNLAYKLHPTSYAENKSIKKVNNSAKVSKLTFNDSNSFNVINQTNSNFNDVELITIKLNSVADLNNKLDLTDANGFNNLKYVYIKCSFKCTETQIKQFINSDSNVRVFYKIEIPS</sequence>
<reference evidence="3" key="1">
    <citation type="journal article" date="2019" name="Int. J. Syst. Evol. Microbiol.">
        <title>The Global Catalogue of Microorganisms (GCM) 10K type strain sequencing project: providing services to taxonomists for standard genome sequencing and annotation.</title>
        <authorList>
            <consortium name="The Broad Institute Genomics Platform"/>
            <consortium name="The Broad Institute Genome Sequencing Center for Infectious Disease"/>
            <person name="Wu L."/>
            <person name="Ma J."/>
        </authorList>
    </citation>
    <scope>NUCLEOTIDE SEQUENCE [LARGE SCALE GENOMIC DNA]</scope>
    <source>
        <strain evidence="3">CCUG 62414</strain>
    </source>
</reference>
<protein>
    <submittedName>
        <fullName evidence="2">Uncharacterized protein</fullName>
    </submittedName>
</protein>
<organism evidence="2 3">
    <name type="scientific">Mariniflexile jejuense</name>
    <dbReference type="NCBI Taxonomy" id="1173582"/>
    <lineage>
        <taxon>Bacteria</taxon>
        <taxon>Pseudomonadati</taxon>
        <taxon>Bacteroidota</taxon>
        <taxon>Flavobacteriia</taxon>
        <taxon>Flavobacteriales</taxon>
        <taxon>Flavobacteriaceae</taxon>
        <taxon>Mariniflexile</taxon>
    </lineage>
</organism>
<evidence type="ECO:0000313" key="2">
    <source>
        <dbReference type="EMBL" id="MFD0988594.1"/>
    </source>
</evidence>
<keyword evidence="1" id="KW-0732">Signal</keyword>
<dbReference type="EMBL" id="JBHTJI010000001">
    <property type="protein sequence ID" value="MFD0988594.1"/>
    <property type="molecule type" value="Genomic_DNA"/>
</dbReference>
<accession>A0ABW3JE52</accession>
<comment type="caution">
    <text evidence="2">The sequence shown here is derived from an EMBL/GenBank/DDBJ whole genome shotgun (WGS) entry which is preliminary data.</text>
</comment>
<gene>
    <name evidence="2" type="ORF">ACFQ1R_00670</name>
</gene>
<dbReference type="RefSeq" id="WP_379924154.1">
    <property type="nucleotide sequence ID" value="NZ_JBHTJI010000001.1"/>
</dbReference>
<feature type="signal peptide" evidence="1">
    <location>
        <begin position="1"/>
        <end position="28"/>
    </location>
</feature>
<feature type="chain" id="PRO_5045576239" evidence="1">
    <location>
        <begin position="29"/>
        <end position="173"/>
    </location>
</feature>